<dbReference type="Proteomes" id="UP000290289">
    <property type="component" value="Chromosome 8"/>
</dbReference>
<accession>A0A498JBX9</accession>
<sequence>MMGDPLGSSRVSSQKQNREGVIYVVPRPLWFVHQHLAPSVGIDTKSYVSSLSILHLRHESAKPKSPKPHFWIFSRKPSISLSGFYLLCGNNGHKSRTCTDVSGGGYGGPTTENGIMLFGVRVTEGNTFRKSVSMNNLSQYEWPQQVDTNAEAGYASDDVVHASGHRR</sequence>
<comment type="caution">
    <text evidence="1">The sequence shown here is derived from an EMBL/GenBank/DDBJ whole genome shotgun (WGS) entry which is preliminary data.</text>
</comment>
<evidence type="ECO:0000313" key="2">
    <source>
        <dbReference type="Proteomes" id="UP000290289"/>
    </source>
</evidence>
<dbReference type="AlphaFoldDB" id="A0A498JBX9"/>
<name>A0A498JBX9_MALDO</name>
<dbReference type="STRING" id="3750.A0A498JBX9"/>
<dbReference type="EMBL" id="RDQH01000334">
    <property type="protein sequence ID" value="RXH91614.1"/>
    <property type="molecule type" value="Genomic_DNA"/>
</dbReference>
<gene>
    <name evidence="1" type="ORF">DVH24_020637</name>
</gene>
<reference evidence="1 2" key="1">
    <citation type="submission" date="2018-10" db="EMBL/GenBank/DDBJ databases">
        <title>A high-quality apple genome assembly.</title>
        <authorList>
            <person name="Hu J."/>
        </authorList>
    </citation>
    <scope>NUCLEOTIDE SEQUENCE [LARGE SCALE GENOMIC DNA]</scope>
    <source>
        <strain evidence="2">cv. HFTH1</strain>
        <tissue evidence="1">Young leaf</tissue>
    </source>
</reference>
<proteinExistence type="predicted"/>
<evidence type="ECO:0000313" key="1">
    <source>
        <dbReference type="EMBL" id="RXH91614.1"/>
    </source>
</evidence>
<keyword evidence="2" id="KW-1185">Reference proteome</keyword>
<organism evidence="1 2">
    <name type="scientific">Malus domestica</name>
    <name type="common">Apple</name>
    <name type="synonym">Pyrus malus</name>
    <dbReference type="NCBI Taxonomy" id="3750"/>
    <lineage>
        <taxon>Eukaryota</taxon>
        <taxon>Viridiplantae</taxon>
        <taxon>Streptophyta</taxon>
        <taxon>Embryophyta</taxon>
        <taxon>Tracheophyta</taxon>
        <taxon>Spermatophyta</taxon>
        <taxon>Magnoliopsida</taxon>
        <taxon>eudicotyledons</taxon>
        <taxon>Gunneridae</taxon>
        <taxon>Pentapetalae</taxon>
        <taxon>rosids</taxon>
        <taxon>fabids</taxon>
        <taxon>Rosales</taxon>
        <taxon>Rosaceae</taxon>
        <taxon>Amygdaloideae</taxon>
        <taxon>Maleae</taxon>
        <taxon>Malus</taxon>
    </lineage>
</organism>
<protein>
    <submittedName>
        <fullName evidence="1">Uncharacterized protein</fullName>
    </submittedName>
</protein>